<feature type="transmembrane region" description="Helical" evidence="8">
    <location>
        <begin position="142"/>
        <end position="160"/>
    </location>
</feature>
<dbReference type="PANTHER" id="PTHR42682:SF3">
    <property type="entry name" value="FORMATE HYDROGENLYASE SUBUNIT 3-RELATED"/>
    <property type="match status" value="1"/>
</dbReference>
<keyword evidence="6 8" id="KW-0472">Membrane</keyword>
<organism evidence="10 12">
    <name type="scientific">Geomonas paludis</name>
    <dbReference type="NCBI Taxonomy" id="2740185"/>
    <lineage>
        <taxon>Bacteria</taxon>
        <taxon>Pseudomonadati</taxon>
        <taxon>Thermodesulfobacteriota</taxon>
        <taxon>Desulfuromonadia</taxon>
        <taxon>Geobacterales</taxon>
        <taxon>Geobacteraceae</taxon>
        <taxon>Geomonas</taxon>
    </lineage>
</organism>
<evidence type="ECO:0000313" key="12">
    <source>
        <dbReference type="Proteomes" id="UP000568888"/>
    </source>
</evidence>
<dbReference type="GO" id="GO:0005886">
    <property type="term" value="C:plasma membrane"/>
    <property type="evidence" value="ECO:0007669"/>
    <property type="project" value="UniProtKB-SubCell"/>
</dbReference>
<feature type="transmembrane region" description="Helical" evidence="8">
    <location>
        <begin position="307"/>
        <end position="328"/>
    </location>
</feature>
<evidence type="ECO:0000256" key="1">
    <source>
        <dbReference type="ARBA" id="ARBA00004651"/>
    </source>
</evidence>
<proteinExistence type="predicted"/>
<dbReference type="PRINTS" id="PR01437">
    <property type="entry name" value="NUOXDRDTASE4"/>
</dbReference>
<evidence type="ECO:0000256" key="3">
    <source>
        <dbReference type="ARBA" id="ARBA00022692"/>
    </source>
</evidence>
<feature type="transmembrane region" description="Helical" evidence="8">
    <location>
        <begin position="340"/>
        <end position="366"/>
    </location>
</feature>
<keyword evidence="4 8" id="KW-1133">Transmembrane helix</keyword>
<dbReference type="InterPro" id="IPR003918">
    <property type="entry name" value="NADH_UbQ_OxRdtase"/>
</dbReference>
<feature type="domain" description="NADH:quinone oxidoreductase/Mrp antiporter transmembrane" evidence="9">
    <location>
        <begin position="141"/>
        <end position="414"/>
    </location>
</feature>
<evidence type="ECO:0000256" key="8">
    <source>
        <dbReference type="SAM" id="Phobius"/>
    </source>
</evidence>
<dbReference type="GO" id="GO:0008137">
    <property type="term" value="F:NADH dehydrogenase (ubiquinone) activity"/>
    <property type="evidence" value="ECO:0007669"/>
    <property type="project" value="InterPro"/>
</dbReference>
<dbReference type="Proteomes" id="UP000568888">
    <property type="component" value="Unassembled WGS sequence"/>
</dbReference>
<accession>A0A6V8MWJ0</accession>
<dbReference type="InterPro" id="IPR001750">
    <property type="entry name" value="ND/Mrp_TM"/>
</dbReference>
<evidence type="ECO:0000313" key="13">
    <source>
        <dbReference type="Proteomes" id="UP000831485"/>
    </source>
</evidence>
<keyword evidence="2" id="KW-1003">Cell membrane</keyword>
<dbReference type="RefSeq" id="WP_246404833.1">
    <property type="nucleotide sequence ID" value="NZ_BLXY01000004.1"/>
</dbReference>
<name>A0A6V8MWJ0_9BACT</name>
<evidence type="ECO:0000259" key="9">
    <source>
        <dbReference type="Pfam" id="PF00361"/>
    </source>
</evidence>
<dbReference type="AlphaFoldDB" id="A0A6V8MWJ0"/>
<feature type="transmembrane region" description="Helical" evidence="8">
    <location>
        <begin position="245"/>
        <end position="266"/>
    </location>
</feature>
<reference evidence="11" key="3">
    <citation type="submission" date="2022-04" db="EMBL/GenBank/DDBJ databases">
        <authorList>
            <person name="Liu G."/>
        </authorList>
    </citation>
    <scope>NUCLEOTIDE SEQUENCE</scope>
    <source>
        <strain evidence="11">RG22</strain>
    </source>
</reference>
<keyword evidence="13" id="KW-1185">Reference proteome</keyword>
<feature type="transmembrane region" description="Helical" evidence="8">
    <location>
        <begin position="428"/>
        <end position="457"/>
    </location>
</feature>
<evidence type="ECO:0000256" key="2">
    <source>
        <dbReference type="ARBA" id="ARBA00022475"/>
    </source>
</evidence>
<feature type="transmembrane region" description="Helical" evidence="8">
    <location>
        <begin position="278"/>
        <end position="300"/>
    </location>
</feature>
<dbReference type="EMBL" id="CP096574">
    <property type="protein sequence ID" value="UPU34970.1"/>
    <property type="molecule type" value="Genomic_DNA"/>
</dbReference>
<feature type="transmembrane region" description="Helical" evidence="8">
    <location>
        <begin position="612"/>
        <end position="633"/>
    </location>
</feature>
<evidence type="ECO:0000313" key="11">
    <source>
        <dbReference type="EMBL" id="UPU34970.1"/>
    </source>
</evidence>
<feature type="transmembrane region" description="Helical" evidence="8">
    <location>
        <begin position="478"/>
        <end position="499"/>
    </location>
</feature>
<dbReference type="GO" id="GO:0042773">
    <property type="term" value="P:ATP synthesis coupled electron transport"/>
    <property type="evidence" value="ECO:0007669"/>
    <property type="project" value="InterPro"/>
</dbReference>
<feature type="transmembrane region" description="Helical" evidence="8">
    <location>
        <begin position="201"/>
        <end position="225"/>
    </location>
</feature>
<sequence>MLFFDMMRDPASLVLCAIALAGCSGLPGLVLRDGTLGQRLASVAALASSLLALPSLLYLLLGGGEASFLLNWNLPFGPCQVALDPLSLFFLIPIFLVFPAGSLYALGYWPAASHSSQRSVTFFYGLLACAMALVVVSRNGALFMMAWETMALSGYFLLVAEHREGEVRGAGTVYLVASHLGGAALLVLFASLFMITGGFGFPAAGSLAVGAGLAATLFWLALAGFGSKAGLMPLHLWLPSAHANAPSHVSALLSGVMLKIGVYGILRVISFFPERPLWWGGVLTGAGLASAVLGICVASAQKDIKRLLAYSSIENLGIICAGIGMFLLGQGSGNDRLAFLGLAGALFHVLNHVVFKPLLFFCAGSVMHAAGTRDLDRMGGLARRLPFTAFFTLCGAVAICGLPPFNGFASEMLLYLGFFGEARAGQPFVALGAPVLALVGGVAVISFVKLYGIAFLGEPRTAEAAGAHEAAGTMLAPIALLACLALTGGLFPQLFLALVQPAIRGLAPDLAPAAVLPIAPVWFAVAGGSVICMAAILFLFLRAKTSGGAASAPTWGCGYLCPSPRIQYTGSSFGAFFSSLSGPLIRTRISVGQVAGLTPAAVRLSYHPEETLLHRVVLPVLSVAGTVCAFVRRLQHGEVQIYILYIFVTLMLLLLWVH</sequence>
<feature type="transmembrane region" description="Helical" evidence="8">
    <location>
        <begin position="519"/>
        <end position="541"/>
    </location>
</feature>
<gene>
    <name evidence="10" type="primary">ehrA-1</name>
    <name evidence="10" type="ORF">GMPD_24940</name>
    <name evidence="11" type="ORF">M1B72_16150</name>
</gene>
<feature type="transmembrane region" description="Helical" evidence="8">
    <location>
        <begin position="81"/>
        <end position="107"/>
    </location>
</feature>
<feature type="transmembrane region" description="Helical" evidence="8">
    <location>
        <begin position="172"/>
        <end position="195"/>
    </location>
</feature>
<feature type="transmembrane region" description="Helical" evidence="8">
    <location>
        <begin position="387"/>
        <end position="408"/>
    </location>
</feature>
<dbReference type="EMBL" id="BLXY01000004">
    <property type="protein sequence ID" value="GFO64575.1"/>
    <property type="molecule type" value="Genomic_DNA"/>
</dbReference>
<reference evidence="12" key="1">
    <citation type="submission" date="2020-06" db="EMBL/GenBank/DDBJ databases">
        <title>Draft genomic sequecing of Geomonas sp. Red736.</title>
        <authorList>
            <person name="Itoh H."/>
            <person name="Xu Z.X."/>
            <person name="Ushijima N."/>
            <person name="Masuda Y."/>
            <person name="Shiratori Y."/>
            <person name="Senoo K."/>
        </authorList>
    </citation>
    <scope>NUCLEOTIDE SEQUENCE [LARGE SCALE GENOMIC DNA]</scope>
    <source>
        <strain evidence="12">Red736</strain>
    </source>
</reference>
<evidence type="ECO:0000256" key="5">
    <source>
        <dbReference type="ARBA" id="ARBA00023002"/>
    </source>
</evidence>
<feature type="transmembrane region" description="Helical" evidence="8">
    <location>
        <begin position="119"/>
        <end position="136"/>
    </location>
</feature>
<dbReference type="PANTHER" id="PTHR42682">
    <property type="entry name" value="HYDROGENASE-4 COMPONENT F"/>
    <property type="match status" value="1"/>
</dbReference>
<feature type="transmembrane region" description="Helical" evidence="8">
    <location>
        <begin position="639"/>
        <end position="657"/>
    </location>
</feature>
<evidence type="ECO:0000256" key="6">
    <source>
        <dbReference type="ARBA" id="ARBA00023136"/>
    </source>
</evidence>
<keyword evidence="5" id="KW-0560">Oxidoreductase</keyword>
<evidence type="ECO:0000256" key="4">
    <source>
        <dbReference type="ARBA" id="ARBA00022989"/>
    </source>
</evidence>
<evidence type="ECO:0000313" key="10">
    <source>
        <dbReference type="EMBL" id="GFO64575.1"/>
    </source>
</evidence>
<feature type="transmembrane region" description="Helical" evidence="8">
    <location>
        <begin position="43"/>
        <end position="61"/>
    </location>
</feature>
<protein>
    <submittedName>
        <fullName evidence="10">Hydrogenase</fullName>
    </submittedName>
</protein>
<dbReference type="Proteomes" id="UP000831485">
    <property type="component" value="Chromosome"/>
</dbReference>
<dbReference type="Pfam" id="PF00361">
    <property type="entry name" value="Proton_antipo_M"/>
    <property type="match status" value="1"/>
</dbReference>
<dbReference type="GO" id="GO:0016491">
    <property type="term" value="F:oxidoreductase activity"/>
    <property type="evidence" value="ECO:0007669"/>
    <property type="project" value="UniProtKB-KW"/>
</dbReference>
<comment type="subcellular location">
    <subcellularLocation>
        <location evidence="1">Cell membrane</location>
        <topology evidence="1">Multi-pass membrane protein</topology>
    </subcellularLocation>
    <subcellularLocation>
        <location evidence="7">Membrane</location>
        <topology evidence="7">Multi-pass membrane protein</topology>
    </subcellularLocation>
</comment>
<dbReference type="InterPro" id="IPR052175">
    <property type="entry name" value="ComplexI-like_HydComp"/>
</dbReference>
<reference evidence="10" key="2">
    <citation type="journal article" date="2021" name="Int. J. Syst. Evol. Microbiol.">
        <title>Geomonas silvestris sp. nov., Geomonas paludis sp. nov. and Geomonas limicola sp. nov., isolated from terrestrial environments, and emended description of the genus Geomonas.</title>
        <authorList>
            <person name="Itoh H."/>
            <person name="Xu Z."/>
            <person name="Masuda Y."/>
            <person name="Ushijima N."/>
            <person name="Hayakawa C."/>
            <person name="Shiratori Y."/>
            <person name="Senoo K."/>
        </authorList>
    </citation>
    <scope>NUCLEOTIDE SEQUENCE</scope>
    <source>
        <strain evidence="10">Red736</strain>
    </source>
</reference>
<feature type="transmembrane region" description="Helical" evidence="8">
    <location>
        <begin position="12"/>
        <end position="31"/>
    </location>
</feature>
<keyword evidence="3 7" id="KW-0812">Transmembrane</keyword>
<evidence type="ECO:0000256" key="7">
    <source>
        <dbReference type="RuleBase" id="RU000320"/>
    </source>
</evidence>